<dbReference type="OrthoDB" id="5572844at2759"/>
<evidence type="ECO:0008006" key="3">
    <source>
        <dbReference type="Google" id="ProtNLM"/>
    </source>
</evidence>
<evidence type="ECO:0000313" key="1">
    <source>
        <dbReference type="EMBL" id="PVU99434.1"/>
    </source>
</evidence>
<reference evidence="1 2" key="1">
    <citation type="journal article" date="2018" name="MBio">
        <title>Comparative Genomics Reveals the Core Gene Toolbox for the Fungus-Insect Symbiosis.</title>
        <authorList>
            <person name="Wang Y."/>
            <person name="Stata M."/>
            <person name="Wang W."/>
            <person name="Stajich J.E."/>
            <person name="White M.M."/>
            <person name="Moncalvo J.M."/>
        </authorList>
    </citation>
    <scope>NUCLEOTIDE SEQUENCE [LARGE SCALE GENOMIC DNA]</scope>
    <source>
        <strain evidence="1 2">AUS-77-4</strain>
    </source>
</reference>
<dbReference type="Proteomes" id="UP000245699">
    <property type="component" value="Unassembled WGS sequence"/>
</dbReference>
<feature type="non-terminal residue" evidence="1">
    <location>
        <position position="89"/>
    </location>
</feature>
<accession>A0A2T9Z4G5</accession>
<dbReference type="AlphaFoldDB" id="A0A2T9Z4G5"/>
<comment type="caution">
    <text evidence="1">The sequence shown here is derived from an EMBL/GenBank/DDBJ whole genome shotgun (WGS) entry which is preliminary data.</text>
</comment>
<evidence type="ECO:0000313" key="2">
    <source>
        <dbReference type="Proteomes" id="UP000245699"/>
    </source>
</evidence>
<dbReference type="InterPro" id="IPR018608">
    <property type="entry name" value="Gti1/Pac2"/>
</dbReference>
<protein>
    <recommendedName>
        <fullName evidence="3">Gti1/Pac2 family-domain-containing protein</fullName>
    </recommendedName>
</protein>
<organism evidence="1 2">
    <name type="scientific">Furculomyces boomerangus</name>
    <dbReference type="NCBI Taxonomy" id="61424"/>
    <lineage>
        <taxon>Eukaryota</taxon>
        <taxon>Fungi</taxon>
        <taxon>Fungi incertae sedis</taxon>
        <taxon>Zoopagomycota</taxon>
        <taxon>Kickxellomycotina</taxon>
        <taxon>Harpellomycetes</taxon>
        <taxon>Harpellales</taxon>
        <taxon>Harpellaceae</taxon>
        <taxon>Furculomyces</taxon>
    </lineage>
</organism>
<dbReference type="Pfam" id="PF09729">
    <property type="entry name" value="Gti1_Pac2"/>
    <property type="match status" value="1"/>
</dbReference>
<name>A0A2T9Z4G5_9FUNG</name>
<proteinExistence type="predicted"/>
<dbReference type="GO" id="GO:0003677">
    <property type="term" value="F:DNA binding"/>
    <property type="evidence" value="ECO:0007669"/>
    <property type="project" value="TreeGrafter"/>
</dbReference>
<sequence length="89" mass="10371">METYYGYIDTIEDSLFVFEACRLGKIPKISKRLSESDRKKIRSGSVFVWDETKSSIKRWTDGINWSASRVAGPFLAYVEWSEPRRATKK</sequence>
<dbReference type="EMBL" id="MBFT01000036">
    <property type="protein sequence ID" value="PVU99434.1"/>
    <property type="molecule type" value="Genomic_DNA"/>
</dbReference>
<keyword evidence="2" id="KW-1185">Reference proteome</keyword>
<gene>
    <name evidence="1" type="ORF">BB559_000721</name>
</gene>
<dbReference type="PANTHER" id="PTHR28027:SF1">
    <property type="entry name" value="CAMP INDEPENDENT REGULATORY PROTEIN (AFU_ORTHOLOGUE AFUA_3G09640)"/>
    <property type="match status" value="1"/>
</dbReference>
<dbReference type="PANTHER" id="PTHR28027">
    <property type="entry name" value="TRANSCRIPTIONAL REGULATOR MIT1"/>
    <property type="match status" value="1"/>
</dbReference>